<evidence type="ECO:0000259" key="18">
    <source>
        <dbReference type="SMART" id="SM00382"/>
    </source>
</evidence>
<gene>
    <name evidence="19" type="ORF">BSAL_86945</name>
</gene>
<evidence type="ECO:0000256" key="7">
    <source>
        <dbReference type="ARBA" id="ARBA00022801"/>
    </source>
</evidence>
<feature type="coiled-coil region" evidence="15">
    <location>
        <begin position="512"/>
        <end position="539"/>
    </location>
</feature>
<comment type="similarity">
    <text evidence="14">Belongs to the AAA ATPase family.</text>
</comment>
<evidence type="ECO:0000256" key="9">
    <source>
        <dbReference type="ARBA" id="ARBA00022840"/>
    </source>
</evidence>
<evidence type="ECO:0000256" key="1">
    <source>
        <dbReference type="ARBA" id="ARBA00001947"/>
    </source>
</evidence>
<dbReference type="EMBL" id="CYKH01001075">
    <property type="protein sequence ID" value="CUG82080.1"/>
    <property type="molecule type" value="Genomic_DNA"/>
</dbReference>
<dbReference type="SUPFAM" id="SSF52540">
    <property type="entry name" value="P-loop containing nucleoside triphosphate hydrolases"/>
    <property type="match status" value="1"/>
</dbReference>
<keyword evidence="9 14" id="KW-0067">ATP-binding</keyword>
<dbReference type="PANTHER" id="PTHR43655:SF26">
    <property type="entry name" value="METALLOPEPTIDASE, PUTATIVE-RELATED"/>
    <property type="match status" value="1"/>
</dbReference>
<dbReference type="GO" id="GO:0016887">
    <property type="term" value="F:ATP hydrolysis activity"/>
    <property type="evidence" value="ECO:0007669"/>
    <property type="project" value="InterPro"/>
</dbReference>
<dbReference type="GO" id="GO:0005745">
    <property type="term" value="C:m-AAA complex"/>
    <property type="evidence" value="ECO:0007669"/>
    <property type="project" value="TreeGrafter"/>
</dbReference>
<dbReference type="SUPFAM" id="SSF140990">
    <property type="entry name" value="FtsH protease domain-like"/>
    <property type="match status" value="1"/>
</dbReference>
<evidence type="ECO:0000256" key="5">
    <source>
        <dbReference type="ARBA" id="ARBA00022723"/>
    </source>
</evidence>
<proteinExistence type="inferred from homology"/>
<sequence>MPNDYQQGYDEAVRHKSRTEDNWVRSAFGPIVWLGVPLAITWWYLRRGAGAAAAGGAKSANPFSDMMEMMMPIKKRQFRVEVKGTKFENVIGIPEAVVEVRQYVDFLNNPNKFTRLGARLPKGCLLTGEPGTGKTLLAKAVAGEAGVPFFSCSGADFIEVMGGSGPKRVRELFEEARAASPCIVFIDEIDAIGSRGGGKGGGSVSSEENRTINQLLAELDGLATSGDAIVVMGATNFQDNIDKALLREGRFDRKVNIEMPDRAARVDIFTYYLSKICTGDPTGRLKDDDGNDLQVDKTVDNKVAAQELSDLTPGLSPATIATIVNEAALQCGIAGKTVVDRTSLYEAIDNTQLGKKHRNRAKESSTRRTAIHESGHALGAWLLPQQRNVIKISVTPRGNAAGYTQRAGPEFHEYQTNATLFSDMVVLLGGRAAEEVVLGNVSAGAMDDLQRCTDIVMKQLLSFGMSGNTGLLAFSPDANNSGRSFVKYSEGTQKHVEAEAVRIVDAAYEMMLDIVRKNREKLETLANELIEKKELMHDDVLRVLGPRPSSPTTAELSQQLDKITHGGSPPLKGEPIVAVA</sequence>
<dbReference type="GO" id="GO:0034982">
    <property type="term" value="P:mitochondrial protein processing"/>
    <property type="evidence" value="ECO:0007669"/>
    <property type="project" value="TreeGrafter"/>
</dbReference>
<evidence type="ECO:0000256" key="6">
    <source>
        <dbReference type="ARBA" id="ARBA00022741"/>
    </source>
</evidence>
<dbReference type="Gene3D" id="1.10.8.60">
    <property type="match status" value="1"/>
</dbReference>
<comment type="cofactor">
    <cofactor evidence="1">
        <name>Zn(2+)</name>
        <dbReference type="ChEBI" id="CHEBI:29105"/>
    </cofactor>
</comment>
<feature type="compositionally biased region" description="Polar residues" evidence="16">
    <location>
        <begin position="550"/>
        <end position="561"/>
    </location>
</feature>
<accession>A0A0S4JAH0</accession>
<dbReference type="Gene3D" id="1.20.58.760">
    <property type="entry name" value="Peptidase M41"/>
    <property type="match status" value="1"/>
</dbReference>
<feature type="region of interest" description="Disordered" evidence="16">
    <location>
        <begin position="544"/>
        <end position="580"/>
    </location>
</feature>
<dbReference type="GO" id="GO:0004176">
    <property type="term" value="F:ATP-dependent peptidase activity"/>
    <property type="evidence" value="ECO:0007669"/>
    <property type="project" value="InterPro"/>
</dbReference>
<dbReference type="Pfam" id="PF01434">
    <property type="entry name" value="Peptidase_M41"/>
    <property type="match status" value="1"/>
</dbReference>
<dbReference type="GO" id="GO:0004222">
    <property type="term" value="F:metalloendopeptidase activity"/>
    <property type="evidence" value="ECO:0007669"/>
    <property type="project" value="InterPro"/>
</dbReference>
<comment type="subcellular location">
    <subcellularLocation>
        <location evidence="2">Membrane</location>
        <topology evidence="2">Multi-pass membrane protein</topology>
    </subcellularLocation>
</comment>
<dbReference type="VEuPathDB" id="TriTrypDB:BSAL_86945"/>
<evidence type="ECO:0000256" key="12">
    <source>
        <dbReference type="ARBA" id="ARBA00023049"/>
    </source>
</evidence>
<dbReference type="InterPro" id="IPR003960">
    <property type="entry name" value="ATPase_AAA_CS"/>
</dbReference>
<evidence type="ECO:0000313" key="20">
    <source>
        <dbReference type="Proteomes" id="UP000051952"/>
    </source>
</evidence>
<keyword evidence="7" id="KW-0378">Hydrolase</keyword>
<keyword evidence="4 17" id="KW-0812">Transmembrane</keyword>
<dbReference type="GO" id="GO:0046872">
    <property type="term" value="F:metal ion binding"/>
    <property type="evidence" value="ECO:0007669"/>
    <property type="project" value="UniProtKB-KW"/>
</dbReference>
<evidence type="ECO:0000256" key="14">
    <source>
        <dbReference type="RuleBase" id="RU003651"/>
    </source>
</evidence>
<feature type="transmembrane region" description="Helical" evidence="17">
    <location>
        <begin position="23"/>
        <end position="45"/>
    </location>
</feature>
<dbReference type="AlphaFoldDB" id="A0A0S4JAH0"/>
<keyword evidence="8" id="KW-0862">Zinc</keyword>
<dbReference type="FunFam" id="3.40.50.300:FF:000277">
    <property type="entry name" value="ATP-dependent zinc metalloprotease FtsH"/>
    <property type="match status" value="1"/>
</dbReference>
<dbReference type="Pfam" id="PF00004">
    <property type="entry name" value="AAA"/>
    <property type="match status" value="1"/>
</dbReference>
<dbReference type="InterPro" id="IPR003959">
    <property type="entry name" value="ATPase_AAA_core"/>
</dbReference>
<evidence type="ECO:0000313" key="19">
    <source>
        <dbReference type="EMBL" id="CUG82080.1"/>
    </source>
</evidence>
<evidence type="ECO:0000256" key="4">
    <source>
        <dbReference type="ARBA" id="ARBA00022692"/>
    </source>
</evidence>
<dbReference type="PANTHER" id="PTHR43655">
    <property type="entry name" value="ATP-DEPENDENT PROTEASE"/>
    <property type="match status" value="1"/>
</dbReference>
<dbReference type="SMART" id="SM00382">
    <property type="entry name" value="AAA"/>
    <property type="match status" value="1"/>
</dbReference>
<dbReference type="InterPro" id="IPR000642">
    <property type="entry name" value="Peptidase_M41"/>
</dbReference>
<dbReference type="InterPro" id="IPR037219">
    <property type="entry name" value="Peptidase_M41-like"/>
</dbReference>
<dbReference type="InterPro" id="IPR027417">
    <property type="entry name" value="P-loop_NTPase"/>
</dbReference>
<reference evidence="20" key="1">
    <citation type="submission" date="2015-09" db="EMBL/GenBank/DDBJ databases">
        <authorList>
            <consortium name="Pathogen Informatics"/>
        </authorList>
    </citation>
    <scope>NUCLEOTIDE SEQUENCE [LARGE SCALE GENOMIC DNA]</scope>
    <source>
        <strain evidence="20">Lake Konstanz</strain>
    </source>
</reference>
<evidence type="ECO:0000256" key="17">
    <source>
        <dbReference type="SAM" id="Phobius"/>
    </source>
</evidence>
<evidence type="ECO:0000256" key="8">
    <source>
        <dbReference type="ARBA" id="ARBA00022833"/>
    </source>
</evidence>
<keyword evidence="10" id="KW-0809">Transit peptide</keyword>
<dbReference type="GO" id="GO:0005524">
    <property type="term" value="F:ATP binding"/>
    <property type="evidence" value="ECO:0007669"/>
    <property type="project" value="UniProtKB-KW"/>
</dbReference>
<evidence type="ECO:0000256" key="11">
    <source>
        <dbReference type="ARBA" id="ARBA00022989"/>
    </source>
</evidence>
<keyword evidence="13 17" id="KW-0472">Membrane</keyword>
<keyword evidence="15" id="KW-0175">Coiled coil</keyword>
<evidence type="ECO:0000256" key="3">
    <source>
        <dbReference type="ARBA" id="ARBA00022670"/>
    </source>
</evidence>
<dbReference type="Gene3D" id="3.40.50.300">
    <property type="entry name" value="P-loop containing nucleotide triphosphate hydrolases"/>
    <property type="match status" value="1"/>
</dbReference>
<evidence type="ECO:0000256" key="16">
    <source>
        <dbReference type="SAM" id="MobiDB-lite"/>
    </source>
</evidence>
<keyword evidence="3" id="KW-0645">Protease</keyword>
<name>A0A0S4JAH0_BODSA</name>
<protein>
    <submittedName>
        <fullName evidence="19">ATP-dependent zinc metallopeptidase, putative</fullName>
    </submittedName>
</protein>
<evidence type="ECO:0000256" key="15">
    <source>
        <dbReference type="SAM" id="Coils"/>
    </source>
</evidence>
<dbReference type="OrthoDB" id="8120271at2759"/>
<keyword evidence="11 17" id="KW-1133">Transmembrane helix</keyword>
<dbReference type="InterPro" id="IPR050928">
    <property type="entry name" value="ATP-dep_Zn_Metalloprotease"/>
</dbReference>
<feature type="domain" description="AAA+ ATPase" evidence="18">
    <location>
        <begin position="120"/>
        <end position="261"/>
    </location>
</feature>
<dbReference type="InterPro" id="IPR003593">
    <property type="entry name" value="AAA+_ATPase"/>
</dbReference>
<dbReference type="Proteomes" id="UP000051952">
    <property type="component" value="Unassembled WGS sequence"/>
</dbReference>
<keyword evidence="6 14" id="KW-0547">Nucleotide-binding</keyword>
<keyword evidence="5" id="KW-0479">Metal-binding</keyword>
<dbReference type="PROSITE" id="PS00674">
    <property type="entry name" value="AAA"/>
    <property type="match status" value="1"/>
</dbReference>
<evidence type="ECO:0000256" key="10">
    <source>
        <dbReference type="ARBA" id="ARBA00022946"/>
    </source>
</evidence>
<evidence type="ECO:0000256" key="13">
    <source>
        <dbReference type="ARBA" id="ARBA00023136"/>
    </source>
</evidence>
<keyword evidence="12" id="KW-0482">Metalloprotease</keyword>
<dbReference type="OMA" id="NIEMPDK"/>
<evidence type="ECO:0000256" key="2">
    <source>
        <dbReference type="ARBA" id="ARBA00004141"/>
    </source>
</evidence>
<organism evidence="19 20">
    <name type="scientific">Bodo saltans</name>
    <name type="common">Flagellated protozoan</name>
    <dbReference type="NCBI Taxonomy" id="75058"/>
    <lineage>
        <taxon>Eukaryota</taxon>
        <taxon>Discoba</taxon>
        <taxon>Euglenozoa</taxon>
        <taxon>Kinetoplastea</taxon>
        <taxon>Metakinetoplastina</taxon>
        <taxon>Eubodonida</taxon>
        <taxon>Bodonidae</taxon>
        <taxon>Bodo</taxon>
    </lineage>
</organism>
<keyword evidence="20" id="KW-1185">Reference proteome</keyword>